<evidence type="ECO:0000256" key="3">
    <source>
        <dbReference type="RuleBase" id="RU003345"/>
    </source>
</evidence>
<comment type="similarity">
    <text evidence="3">Belongs to the aldehyde dehydrogenase family.</text>
</comment>
<dbReference type="CDD" id="cd07078">
    <property type="entry name" value="ALDH"/>
    <property type="match status" value="1"/>
</dbReference>
<sequence>MGIAEKFARSIGFGQVSDLYNIDRNGGCKMSFYLNGYAYGSNPAKRSTVDIKNPVTREVMGTLPLAEGNEDAERVLSYAEEGLAIWENTPLYRRAQIMNKFADLLEKNEERVAETLCRNMGRPISECHGEVSLTVALTRGYVEKANHEYGEVMPQNQPGLENDIIFTRREPLGVCMCIVPFNAPVELFAHKTVPALLMGNSVIAKMPSSDPMPILIMADLLTQAGVPHQTIQLLYASGKFVSQYINKSPRIAAITFTGSTQVGRAVYEDSAPQLHRVFLEMGGNDPLILTEDADLDYAADQLVSTRTLNGGQVCCSSKRTLVPDTIADAFVEKVKARIAKVRQGNPLDPRTELGSLINAEAAAEVKRQIDETVRQGAICVCGGEIKDDVFLTPTLLDGVTSDMDVAKNMEIFGPVMTIIRYHSIEEAIEIANQTEYGLQAGIIAKDATQGIAIGARIKAGMVVVNGAGSYRHMDMPFGGFKNSGIGREGIAITLEEFSQPKCYVMKNVLNSVDFSNN</sequence>
<name>A0A926EQD7_9FIRM</name>
<reference evidence="5" key="1">
    <citation type="submission" date="2020-08" db="EMBL/GenBank/DDBJ databases">
        <title>Genome public.</title>
        <authorList>
            <person name="Liu C."/>
            <person name="Sun Q."/>
        </authorList>
    </citation>
    <scope>NUCLEOTIDE SEQUENCE</scope>
    <source>
        <strain evidence="5">NSJ-64</strain>
    </source>
</reference>
<evidence type="ECO:0000313" key="5">
    <source>
        <dbReference type="EMBL" id="MBC8585831.1"/>
    </source>
</evidence>
<dbReference type="InterPro" id="IPR016161">
    <property type="entry name" value="Ald_DH/histidinol_DH"/>
</dbReference>
<keyword evidence="6" id="KW-1185">Reference proteome</keyword>
<dbReference type="PROSITE" id="PS00687">
    <property type="entry name" value="ALDEHYDE_DEHYDR_GLU"/>
    <property type="match status" value="1"/>
</dbReference>
<dbReference type="GO" id="GO:0016620">
    <property type="term" value="F:oxidoreductase activity, acting on the aldehyde or oxo group of donors, NAD or NADP as acceptor"/>
    <property type="evidence" value="ECO:0007669"/>
    <property type="project" value="InterPro"/>
</dbReference>
<evidence type="ECO:0000256" key="1">
    <source>
        <dbReference type="ARBA" id="ARBA00023002"/>
    </source>
</evidence>
<dbReference type="SUPFAM" id="SSF53720">
    <property type="entry name" value="ALDH-like"/>
    <property type="match status" value="1"/>
</dbReference>
<protein>
    <submittedName>
        <fullName evidence="5">Aldehyde dehydrogenase</fullName>
    </submittedName>
</protein>
<dbReference type="Gene3D" id="3.40.605.10">
    <property type="entry name" value="Aldehyde Dehydrogenase, Chain A, domain 1"/>
    <property type="match status" value="1"/>
</dbReference>
<comment type="caution">
    <text evidence="5">The sequence shown here is derived from an EMBL/GenBank/DDBJ whole genome shotgun (WGS) entry which is preliminary data.</text>
</comment>
<gene>
    <name evidence="5" type="ORF">H8705_09560</name>
</gene>
<dbReference type="Gene3D" id="3.40.309.10">
    <property type="entry name" value="Aldehyde Dehydrogenase, Chain A, domain 2"/>
    <property type="match status" value="1"/>
</dbReference>
<keyword evidence="1 3" id="KW-0560">Oxidoreductase</keyword>
<dbReference type="InterPro" id="IPR015590">
    <property type="entry name" value="Aldehyde_DH_dom"/>
</dbReference>
<dbReference type="PANTHER" id="PTHR11699">
    <property type="entry name" value="ALDEHYDE DEHYDROGENASE-RELATED"/>
    <property type="match status" value="1"/>
</dbReference>
<dbReference type="AlphaFoldDB" id="A0A926EQD7"/>
<dbReference type="EMBL" id="JACRTD010000006">
    <property type="protein sequence ID" value="MBC8585831.1"/>
    <property type="molecule type" value="Genomic_DNA"/>
</dbReference>
<dbReference type="InterPro" id="IPR016162">
    <property type="entry name" value="Ald_DH_N"/>
</dbReference>
<proteinExistence type="inferred from homology"/>
<accession>A0A926EQD7</accession>
<evidence type="ECO:0000259" key="4">
    <source>
        <dbReference type="Pfam" id="PF00171"/>
    </source>
</evidence>
<feature type="active site" evidence="2">
    <location>
        <position position="280"/>
    </location>
</feature>
<feature type="domain" description="Aldehyde dehydrogenase" evidence="4">
    <location>
        <begin position="46"/>
        <end position="501"/>
    </location>
</feature>
<evidence type="ECO:0000313" key="6">
    <source>
        <dbReference type="Proteomes" id="UP000623678"/>
    </source>
</evidence>
<dbReference type="InterPro" id="IPR016163">
    <property type="entry name" value="Ald_DH_C"/>
</dbReference>
<evidence type="ECO:0000256" key="2">
    <source>
        <dbReference type="PROSITE-ProRule" id="PRU10007"/>
    </source>
</evidence>
<dbReference type="Proteomes" id="UP000623678">
    <property type="component" value="Unassembled WGS sequence"/>
</dbReference>
<dbReference type="Pfam" id="PF00171">
    <property type="entry name" value="Aldedh"/>
    <property type="match status" value="1"/>
</dbReference>
<dbReference type="InterPro" id="IPR029510">
    <property type="entry name" value="Ald_DH_CS_GLU"/>
</dbReference>
<organism evidence="5 6">
    <name type="scientific">Youxingia wuxianensis</name>
    <dbReference type="NCBI Taxonomy" id="2763678"/>
    <lineage>
        <taxon>Bacteria</taxon>
        <taxon>Bacillati</taxon>
        <taxon>Bacillota</taxon>
        <taxon>Clostridia</taxon>
        <taxon>Eubacteriales</taxon>
        <taxon>Oscillospiraceae</taxon>
        <taxon>Youxingia</taxon>
    </lineage>
</organism>